<sequence length="247" mass="28020">MDNTPRGQGHRTLFSLGEQKIPTLNESLEGGLKVSALSGGENGLYLEGSICDILCLFLVDTGTNITLLRADLARKLKERLIYMAPNLTLKTATDLEKNEIQTGSEKIPLFSVSTQHHKRISDRTDVLSQRLCTEGCEPCSNAEKKFKMETNIPVGALAMTTEDRWSLSEIQKVQLEDPDIRPIQKMKLNSADRSSWQEIVRKSPTTKHYWALWNSLYLKDGVLYCKWESNDGGFYRRQLILPNCRIQ</sequence>
<keyword evidence="2" id="KW-1185">Reference proteome</keyword>
<protein>
    <recommendedName>
        <fullName evidence="3">Peptidase A2 domain-containing protein</fullName>
    </recommendedName>
</protein>
<reference evidence="1 2" key="1">
    <citation type="journal article" date="2019" name="Sci. Rep.">
        <title>Orb-weaving spider Araneus ventricosus genome elucidates the spidroin gene catalogue.</title>
        <authorList>
            <person name="Kono N."/>
            <person name="Nakamura H."/>
            <person name="Ohtoshi R."/>
            <person name="Moran D.A.P."/>
            <person name="Shinohara A."/>
            <person name="Yoshida Y."/>
            <person name="Fujiwara M."/>
            <person name="Mori M."/>
            <person name="Tomita M."/>
            <person name="Arakawa K."/>
        </authorList>
    </citation>
    <scope>NUCLEOTIDE SEQUENCE [LARGE SCALE GENOMIC DNA]</scope>
</reference>
<proteinExistence type="predicted"/>
<dbReference type="AlphaFoldDB" id="A0A4Y2DXB6"/>
<dbReference type="GO" id="GO:0006508">
    <property type="term" value="P:proteolysis"/>
    <property type="evidence" value="ECO:0007669"/>
    <property type="project" value="InterPro"/>
</dbReference>
<comment type="caution">
    <text evidence="1">The sequence shown here is derived from an EMBL/GenBank/DDBJ whole genome shotgun (WGS) entry which is preliminary data.</text>
</comment>
<name>A0A4Y2DXB6_ARAVE</name>
<dbReference type="PROSITE" id="PS00141">
    <property type="entry name" value="ASP_PROTEASE"/>
    <property type="match status" value="1"/>
</dbReference>
<gene>
    <name evidence="1" type="ORF">AVEN_85342_1</name>
</gene>
<evidence type="ECO:0008006" key="3">
    <source>
        <dbReference type="Google" id="ProtNLM"/>
    </source>
</evidence>
<dbReference type="EMBL" id="BGPR01000462">
    <property type="protein sequence ID" value="GBM21532.1"/>
    <property type="molecule type" value="Genomic_DNA"/>
</dbReference>
<dbReference type="GO" id="GO:0004190">
    <property type="term" value="F:aspartic-type endopeptidase activity"/>
    <property type="evidence" value="ECO:0007669"/>
    <property type="project" value="InterPro"/>
</dbReference>
<dbReference type="Proteomes" id="UP000499080">
    <property type="component" value="Unassembled WGS sequence"/>
</dbReference>
<accession>A0A4Y2DXB6</accession>
<organism evidence="1 2">
    <name type="scientific">Araneus ventricosus</name>
    <name type="common">Orbweaver spider</name>
    <name type="synonym">Epeira ventricosa</name>
    <dbReference type="NCBI Taxonomy" id="182803"/>
    <lineage>
        <taxon>Eukaryota</taxon>
        <taxon>Metazoa</taxon>
        <taxon>Ecdysozoa</taxon>
        <taxon>Arthropoda</taxon>
        <taxon>Chelicerata</taxon>
        <taxon>Arachnida</taxon>
        <taxon>Araneae</taxon>
        <taxon>Araneomorphae</taxon>
        <taxon>Entelegynae</taxon>
        <taxon>Araneoidea</taxon>
        <taxon>Araneidae</taxon>
        <taxon>Araneus</taxon>
    </lineage>
</organism>
<evidence type="ECO:0000313" key="2">
    <source>
        <dbReference type="Proteomes" id="UP000499080"/>
    </source>
</evidence>
<evidence type="ECO:0000313" key="1">
    <source>
        <dbReference type="EMBL" id="GBM21532.1"/>
    </source>
</evidence>
<dbReference type="InterPro" id="IPR001969">
    <property type="entry name" value="Aspartic_peptidase_AS"/>
</dbReference>
<dbReference type="OrthoDB" id="6091153at2759"/>